<proteinExistence type="predicted"/>
<sequence length="523" mass="56194">MPDSPFALLDKALTPETKHRASRRGNLVKTADRGCRGRGMKQFRSGFCFGGYGQHGIHKAVQGFLALGLRRLYHQRLGHYQGEVDGGRMETVIDQALGYIQGADAGSDIAHGHELVHAGPRVLEFVGFLQPRPQVVRVQDRVFRYAAQTFGSLHPDVAIGADQDAEVTVESLEPTDAFLRHRQLVFSRPPPGQGSGQEGGQFLDRRHHARPGASPSVGRGKGFMQVEVHNIDAALAGLEDPGEGVHVGPVPVHQAAGLVYHGGYLRDIPLKEAEGVGVGDHYPGHIVVQGGFQGFDVDVAILAGGNCLGAETGHGAGGGVRSVGGVGDEHFFTLSLPPGLEAIPDHEHARQLSMGPRRRLEGNGGETAYLGQAFLQLVEQFQGALGFRIPRKGVDVLPSRLGGCRLVRLGVVFHGAGPQGIEMGIDGVVFLGKPGEVPHHRKLIQFGQIQIRTNQILRQFGRGNIRTGQRTPDQSGARQLEYKRFRAQIHSAASLSAATKWSISALPFNSVTQTRSSFSLAES</sequence>
<dbReference type="AlphaFoldDB" id="A0A652ZXM3"/>
<organism evidence="2">
    <name type="scientific">uncultured Spirochaetota bacterium</name>
    <dbReference type="NCBI Taxonomy" id="460511"/>
    <lineage>
        <taxon>Bacteria</taxon>
        <taxon>Pseudomonadati</taxon>
        <taxon>Spirochaetota</taxon>
        <taxon>environmental samples</taxon>
    </lineage>
</organism>
<dbReference type="EMBL" id="UPXP01000024">
    <property type="protein sequence ID" value="VBB40558.1"/>
    <property type="molecule type" value="Genomic_DNA"/>
</dbReference>
<name>A0A652ZXM3_9SPIR</name>
<reference evidence="2" key="1">
    <citation type="submission" date="2018-07" db="EMBL/GenBank/DDBJ databases">
        <authorList>
            <consortium name="Genoscope - CEA"/>
            <person name="William W."/>
        </authorList>
    </citation>
    <scope>NUCLEOTIDE SEQUENCE</scope>
    <source>
        <strain evidence="2">IK1</strain>
    </source>
</reference>
<feature type="region of interest" description="Disordered" evidence="1">
    <location>
        <begin position="187"/>
        <end position="220"/>
    </location>
</feature>
<gene>
    <name evidence="2" type="ORF">TRIP_E300085</name>
</gene>
<evidence type="ECO:0000313" key="2">
    <source>
        <dbReference type="EMBL" id="VBB40558.1"/>
    </source>
</evidence>
<evidence type="ECO:0000256" key="1">
    <source>
        <dbReference type="SAM" id="MobiDB-lite"/>
    </source>
</evidence>
<protein>
    <submittedName>
        <fullName evidence="2">Uncharacterized protein</fullName>
    </submittedName>
</protein>
<accession>A0A652ZXM3</accession>